<keyword evidence="1" id="KW-0732">Signal</keyword>
<sequence>MKQIIILLLTYLLASPVFGQDLAQLFNDSTPKQLQPVMGTFKSPQIINGQSNETIHKNDLLFVVMHRFGDIGGELGGFQTFYGLDNSSDILIGFDYGISDLWSIGIGRTKGAPNGVNTNQKEFVYLNSKLRLIRQSTDNRTPISLSLYGNTVVSVMQKSEAANSDASFQSFGDRMSYLAQVIVTRKFSNGLSLAILPSYVRRNYVSHMDVNNLLALGFGARVKLSPSMALIADYFIPFRSSESTDYFLEQKGFHFYHPLGIGLEIETGGHVFNASFTNSTAILENQFIPSTSSSWNKGEFRWGFTITRTFSLARDGF</sequence>
<proteinExistence type="predicted"/>
<dbReference type="RefSeq" id="WP_093918668.1">
    <property type="nucleotide sequence ID" value="NZ_FONW01000001.1"/>
</dbReference>
<gene>
    <name evidence="3" type="ORF">SAMN05216283_101501</name>
</gene>
<dbReference type="STRING" id="655355.SAMN05216283_101501"/>
<keyword evidence="4" id="KW-1185">Reference proteome</keyword>
<evidence type="ECO:0000256" key="1">
    <source>
        <dbReference type="SAM" id="SignalP"/>
    </source>
</evidence>
<reference evidence="3 4" key="1">
    <citation type="submission" date="2016-10" db="EMBL/GenBank/DDBJ databases">
        <authorList>
            <person name="de Groot N.N."/>
        </authorList>
    </citation>
    <scope>NUCLEOTIDE SEQUENCE [LARGE SCALE GENOMIC DNA]</scope>
    <source>
        <strain evidence="3 4">CGMCC 1.9156</strain>
    </source>
</reference>
<accession>A0A1I2BUM8</accession>
<evidence type="ECO:0000313" key="4">
    <source>
        <dbReference type="Proteomes" id="UP000198964"/>
    </source>
</evidence>
<evidence type="ECO:0000313" key="3">
    <source>
        <dbReference type="EMBL" id="SFE59073.1"/>
    </source>
</evidence>
<protein>
    <recommendedName>
        <fullName evidence="2">DUF5777 domain-containing protein</fullName>
    </recommendedName>
</protein>
<dbReference type="InterPro" id="IPR045916">
    <property type="entry name" value="DUF5777"/>
</dbReference>
<dbReference type="Proteomes" id="UP000198964">
    <property type="component" value="Unassembled WGS sequence"/>
</dbReference>
<feature type="signal peptide" evidence="1">
    <location>
        <begin position="1"/>
        <end position="19"/>
    </location>
</feature>
<evidence type="ECO:0000259" key="2">
    <source>
        <dbReference type="Pfam" id="PF19089"/>
    </source>
</evidence>
<name>A0A1I2BUM8_9BACT</name>
<organism evidence="3 4">
    <name type="scientific">Sunxiuqinia elliptica</name>
    <dbReference type="NCBI Taxonomy" id="655355"/>
    <lineage>
        <taxon>Bacteria</taxon>
        <taxon>Pseudomonadati</taxon>
        <taxon>Bacteroidota</taxon>
        <taxon>Bacteroidia</taxon>
        <taxon>Marinilabiliales</taxon>
        <taxon>Prolixibacteraceae</taxon>
        <taxon>Sunxiuqinia</taxon>
    </lineage>
</organism>
<dbReference type="EMBL" id="FONW01000001">
    <property type="protein sequence ID" value="SFE59073.1"/>
    <property type="molecule type" value="Genomic_DNA"/>
</dbReference>
<feature type="domain" description="DUF5777" evidence="2">
    <location>
        <begin position="41"/>
        <end position="310"/>
    </location>
</feature>
<dbReference type="AlphaFoldDB" id="A0A1I2BUM8"/>
<dbReference type="Pfam" id="PF19089">
    <property type="entry name" value="DUF5777"/>
    <property type="match status" value="1"/>
</dbReference>
<feature type="chain" id="PRO_5011492619" description="DUF5777 domain-containing protein" evidence="1">
    <location>
        <begin position="20"/>
        <end position="317"/>
    </location>
</feature>